<keyword evidence="2 8" id="KW-0645">Protease</keyword>
<dbReference type="OrthoDB" id="9782620at2"/>
<dbReference type="SUPFAM" id="SSF143081">
    <property type="entry name" value="BB1717-like"/>
    <property type="match status" value="1"/>
</dbReference>
<dbReference type="EMBL" id="RXHJ01000015">
    <property type="protein sequence ID" value="RSZ61846.1"/>
    <property type="molecule type" value="Genomic_DNA"/>
</dbReference>
<dbReference type="InterPro" id="IPR003738">
    <property type="entry name" value="SRAP"/>
</dbReference>
<proteinExistence type="inferred from homology"/>
<dbReference type="PANTHER" id="PTHR13604:SF0">
    <property type="entry name" value="ABASIC SITE PROCESSING PROTEIN HMCES"/>
    <property type="match status" value="1"/>
</dbReference>
<dbReference type="GO" id="GO:0106300">
    <property type="term" value="P:protein-DNA covalent cross-linking repair"/>
    <property type="evidence" value="ECO:0007669"/>
    <property type="project" value="InterPro"/>
</dbReference>
<keyword evidence="6" id="KW-0238">DNA-binding</keyword>
<reference evidence="9 10" key="1">
    <citation type="submission" date="2018-12" db="EMBL/GenBank/DDBJ databases">
        <title>YIM 101343 draft genome.</title>
        <authorList>
            <person name="Chen X."/>
        </authorList>
    </citation>
    <scope>NUCLEOTIDE SEQUENCE [LARGE SCALE GENOMIC DNA]</scope>
    <source>
        <strain evidence="9 10">YIM 101343</strain>
    </source>
</reference>
<comment type="similarity">
    <text evidence="1 8">Belongs to the SOS response-associated peptidase family.</text>
</comment>
<dbReference type="AlphaFoldDB" id="A0A3R9ZYQ6"/>
<sequence>MCGRFVLYTTDESLLAHVGALPGVTEVHAPEGTPGPRYNIAPTQMVPVVRLALPEARLDPARWGLLPHWKKDETGPPLFNARGETVATKPSFRDAFRRQRGLIPMDGYYEWHDDGSGKRPYFVSPGEGRIMWAAALWATGLDRLSATMVTTDSAGPLAWLHDRLPRFLTEEEVEQWTMGTAEQAAELLHPTPVDYLEQLGIRPVDKAVGNTRNDYPELIAEN</sequence>
<evidence type="ECO:0000256" key="6">
    <source>
        <dbReference type="ARBA" id="ARBA00023125"/>
    </source>
</evidence>
<dbReference type="GO" id="GO:0006508">
    <property type="term" value="P:proteolysis"/>
    <property type="evidence" value="ECO:0007669"/>
    <property type="project" value="UniProtKB-KW"/>
</dbReference>
<dbReference type="Pfam" id="PF02586">
    <property type="entry name" value="SRAP"/>
    <property type="match status" value="1"/>
</dbReference>
<keyword evidence="7" id="KW-0456">Lyase</keyword>
<keyword evidence="4 8" id="KW-0378">Hydrolase</keyword>
<keyword evidence="5" id="KW-0190">Covalent protein-DNA linkage</keyword>
<keyword evidence="3" id="KW-0227">DNA damage</keyword>
<evidence type="ECO:0000256" key="3">
    <source>
        <dbReference type="ARBA" id="ARBA00022763"/>
    </source>
</evidence>
<comment type="caution">
    <text evidence="9">The sequence shown here is derived from an EMBL/GenBank/DDBJ whole genome shotgun (WGS) entry which is preliminary data.</text>
</comment>
<accession>A0A3R9ZYQ6</accession>
<dbReference type="EC" id="3.4.-.-" evidence="8"/>
<evidence type="ECO:0000256" key="7">
    <source>
        <dbReference type="ARBA" id="ARBA00023239"/>
    </source>
</evidence>
<gene>
    <name evidence="9" type="ORF">EAH68_11305</name>
</gene>
<evidence type="ECO:0000256" key="1">
    <source>
        <dbReference type="ARBA" id="ARBA00008136"/>
    </source>
</evidence>
<organism evidence="9 10">
    <name type="scientific">Corynebacterium hylobatis</name>
    <dbReference type="NCBI Taxonomy" id="1859290"/>
    <lineage>
        <taxon>Bacteria</taxon>
        <taxon>Bacillati</taxon>
        <taxon>Actinomycetota</taxon>
        <taxon>Actinomycetes</taxon>
        <taxon>Mycobacteriales</taxon>
        <taxon>Corynebacteriaceae</taxon>
        <taxon>Corynebacterium</taxon>
    </lineage>
</organism>
<name>A0A3R9ZYQ6_9CORY</name>
<evidence type="ECO:0000256" key="4">
    <source>
        <dbReference type="ARBA" id="ARBA00022801"/>
    </source>
</evidence>
<dbReference type="GO" id="GO:0003697">
    <property type="term" value="F:single-stranded DNA binding"/>
    <property type="evidence" value="ECO:0007669"/>
    <property type="project" value="InterPro"/>
</dbReference>
<dbReference type="InterPro" id="IPR036590">
    <property type="entry name" value="SRAP-like"/>
</dbReference>
<evidence type="ECO:0000256" key="8">
    <source>
        <dbReference type="RuleBase" id="RU364100"/>
    </source>
</evidence>
<dbReference type="Proteomes" id="UP000274907">
    <property type="component" value="Unassembled WGS sequence"/>
</dbReference>
<evidence type="ECO:0000256" key="5">
    <source>
        <dbReference type="ARBA" id="ARBA00023124"/>
    </source>
</evidence>
<evidence type="ECO:0000313" key="10">
    <source>
        <dbReference type="Proteomes" id="UP000274907"/>
    </source>
</evidence>
<dbReference type="PANTHER" id="PTHR13604">
    <property type="entry name" value="DC12-RELATED"/>
    <property type="match status" value="1"/>
</dbReference>
<dbReference type="RefSeq" id="WP_126121442.1">
    <property type="nucleotide sequence ID" value="NZ_RXHJ01000015.1"/>
</dbReference>
<dbReference type="Gene3D" id="3.90.1680.10">
    <property type="entry name" value="SOS response associated peptidase-like"/>
    <property type="match status" value="1"/>
</dbReference>
<dbReference type="GO" id="GO:0008233">
    <property type="term" value="F:peptidase activity"/>
    <property type="evidence" value="ECO:0007669"/>
    <property type="project" value="UniProtKB-KW"/>
</dbReference>
<evidence type="ECO:0000313" key="9">
    <source>
        <dbReference type="EMBL" id="RSZ61846.1"/>
    </source>
</evidence>
<protein>
    <recommendedName>
        <fullName evidence="8">Abasic site processing protein</fullName>
        <ecNumber evidence="8">3.4.-.-</ecNumber>
    </recommendedName>
</protein>
<evidence type="ECO:0000256" key="2">
    <source>
        <dbReference type="ARBA" id="ARBA00022670"/>
    </source>
</evidence>
<keyword evidence="10" id="KW-1185">Reference proteome</keyword>
<dbReference type="GO" id="GO:0016829">
    <property type="term" value="F:lyase activity"/>
    <property type="evidence" value="ECO:0007669"/>
    <property type="project" value="UniProtKB-KW"/>
</dbReference>